<dbReference type="InterPro" id="IPR027417">
    <property type="entry name" value="P-loop_NTPase"/>
</dbReference>
<dbReference type="InterPro" id="IPR058922">
    <property type="entry name" value="WHD_DRP"/>
</dbReference>
<dbReference type="EMBL" id="JAUUTY010000004">
    <property type="protein sequence ID" value="KAK1647754.1"/>
    <property type="molecule type" value="Genomic_DNA"/>
</dbReference>
<proteinExistence type="predicted"/>
<evidence type="ECO:0000313" key="6">
    <source>
        <dbReference type="EMBL" id="KAK1647754.1"/>
    </source>
</evidence>
<protein>
    <recommendedName>
        <fullName evidence="8">NB-ARC domain-containing protein</fullName>
    </recommendedName>
</protein>
<evidence type="ECO:0000259" key="5">
    <source>
        <dbReference type="Pfam" id="PF25019"/>
    </source>
</evidence>
<evidence type="ECO:0008006" key="8">
    <source>
        <dbReference type="Google" id="ProtNLM"/>
    </source>
</evidence>
<evidence type="ECO:0000259" key="4">
    <source>
        <dbReference type="Pfam" id="PF23559"/>
    </source>
</evidence>
<dbReference type="SUPFAM" id="SSF52058">
    <property type="entry name" value="L domain-like"/>
    <property type="match status" value="1"/>
</dbReference>
<evidence type="ECO:0000256" key="2">
    <source>
        <dbReference type="ARBA" id="ARBA00022821"/>
    </source>
</evidence>
<dbReference type="PANTHER" id="PTHR36766">
    <property type="entry name" value="PLANT BROAD-SPECTRUM MILDEW RESISTANCE PROTEIN RPW8"/>
    <property type="match status" value="1"/>
</dbReference>
<dbReference type="Gene3D" id="3.80.10.10">
    <property type="entry name" value="Ribonuclease Inhibitor"/>
    <property type="match status" value="1"/>
</dbReference>
<feature type="domain" description="NB-ARC" evidence="3">
    <location>
        <begin position="196"/>
        <end position="353"/>
    </location>
</feature>
<dbReference type="InterPro" id="IPR036388">
    <property type="entry name" value="WH-like_DNA-bd_sf"/>
</dbReference>
<sequence>MLEPMTALGIAMKAVGWIASPIICDLFKKCSTYLSFDASEKLQQLGPKVLLLERVMEAFEQIPDKPRLERLFQDLKSAFYEAEDILDDVEYHCLEKKIQDCTLKSDSGALRHKRCWVKKLLPKGSPLKNKETGMQKKQLKDSLERIENIINNAYKFVENLNLSTISNLNEAQADLANSRGAVTTSSPPTVVIGRDKDCDKITEMLHEKEGEVQTNTNSQCYSIIGIHGIGGSGKSTLAQLVCAREKKDMQEKRGGCFDLVMWVHVSQSFSVGDIFKEIFEAATGNQCPQLNNLNTLQNKVEEELHGKRFLLVLDDVWCSIKEERKKLELRQILFPMKAGEEGSKILVTSRTKDALLVLGATEPRCIPICDLDDNLFLNLLMNYALEGAIIDDHVRRKLEAIGADIAKKLKRSPLAARIVGGRLRRRPNAEFWTTVKNGKLLNETMGALWWSYLHLDQQARRCFSYCSIFPRRHPMCRTELVNLWVAEGFVRSTNEGEEIEDVCHEYFDELVSTSFLQPGGGDLGCGDYYLVHDLLHDLAEMVAGSDCFRIENGCRGSGFFREGERKSWTGDVPRDVRHLFVQNYDGELITDKILELENLRTLIIYAIDHGTSVEEKIIESIFKRLPRLRVLAIALSKKFGSLIAEPAIFSAPESISQLKHLRYLAFRTGVLCRIILPSTLTKLYHIQLLDFGQCQNLEFPSADLINLRHIFCLAGVKFCNVGRLISLQTLRDFIVTKEQGYEIKQLRDLNKLRGKLWIHGLGNVKSKDEALEANLAAKEWLMELTLCFDDGYAPYSLEVEAEILEALCPPIGLERLEIWYYNGLGCPNWIAGKHNGGPENLQELEFSGWSQLGPAPELGAFPHLRLLTIWECEWSTLPDNIEQLTSLKRLVICQCLNIRCLPALPQSINEFKLIDCNKEFMESCRTKGDPNWQKIEHIPLKKWHV</sequence>
<gene>
    <name evidence="6" type="ORF">QYE76_065559</name>
</gene>
<dbReference type="Pfam" id="PF00931">
    <property type="entry name" value="NB-ARC"/>
    <property type="match status" value="1"/>
</dbReference>
<keyword evidence="1" id="KW-0433">Leucine-rich repeat</keyword>
<dbReference type="PRINTS" id="PR00364">
    <property type="entry name" value="DISEASERSIST"/>
</dbReference>
<dbReference type="Gene3D" id="1.10.10.10">
    <property type="entry name" value="Winged helix-like DNA-binding domain superfamily/Winged helix DNA-binding domain"/>
    <property type="match status" value="1"/>
</dbReference>
<reference evidence="6" key="1">
    <citation type="submission" date="2023-07" db="EMBL/GenBank/DDBJ databases">
        <title>A chromosome-level genome assembly of Lolium multiflorum.</title>
        <authorList>
            <person name="Chen Y."/>
            <person name="Copetti D."/>
            <person name="Kolliker R."/>
            <person name="Studer B."/>
        </authorList>
    </citation>
    <scope>NUCLEOTIDE SEQUENCE</scope>
    <source>
        <strain evidence="6">02402/16</strain>
        <tissue evidence="6">Leaf</tissue>
    </source>
</reference>
<dbReference type="PANTHER" id="PTHR36766:SF64">
    <property type="entry name" value="OS12G0206100 PROTEIN"/>
    <property type="match status" value="1"/>
</dbReference>
<dbReference type="Pfam" id="PF25019">
    <property type="entry name" value="LRR_R13L1-DRL21"/>
    <property type="match status" value="1"/>
</dbReference>
<evidence type="ECO:0000313" key="7">
    <source>
        <dbReference type="Proteomes" id="UP001231189"/>
    </source>
</evidence>
<dbReference type="InterPro" id="IPR002182">
    <property type="entry name" value="NB-ARC"/>
</dbReference>
<comment type="caution">
    <text evidence="6">The sequence shown here is derived from an EMBL/GenBank/DDBJ whole genome shotgun (WGS) entry which is preliminary data.</text>
</comment>
<keyword evidence="7" id="KW-1185">Reference proteome</keyword>
<feature type="domain" description="R13L1/DRL21-like LRR repeat region" evidence="5">
    <location>
        <begin position="743"/>
        <end position="872"/>
    </location>
</feature>
<organism evidence="6 7">
    <name type="scientific">Lolium multiflorum</name>
    <name type="common">Italian ryegrass</name>
    <name type="synonym">Lolium perenne subsp. multiflorum</name>
    <dbReference type="NCBI Taxonomy" id="4521"/>
    <lineage>
        <taxon>Eukaryota</taxon>
        <taxon>Viridiplantae</taxon>
        <taxon>Streptophyta</taxon>
        <taxon>Embryophyta</taxon>
        <taxon>Tracheophyta</taxon>
        <taxon>Spermatophyta</taxon>
        <taxon>Magnoliopsida</taxon>
        <taxon>Liliopsida</taxon>
        <taxon>Poales</taxon>
        <taxon>Poaceae</taxon>
        <taxon>BOP clade</taxon>
        <taxon>Pooideae</taxon>
        <taxon>Poodae</taxon>
        <taxon>Poeae</taxon>
        <taxon>Poeae Chloroplast Group 2 (Poeae type)</taxon>
        <taxon>Loliodinae</taxon>
        <taxon>Loliinae</taxon>
        <taxon>Lolium</taxon>
    </lineage>
</organism>
<dbReference type="InterPro" id="IPR056789">
    <property type="entry name" value="LRR_R13L1-DRL21"/>
</dbReference>
<dbReference type="AlphaFoldDB" id="A0AAD8S9M5"/>
<dbReference type="Pfam" id="PF23559">
    <property type="entry name" value="WHD_DRP"/>
    <property type="match status" value="1"/>
</dbReference>
<feature type="domain" description="Disease resistance protein winged helix" evidence="4">
    <location>
        <begin position="468"/>
        <end position="539"/>
    </location>
</feature>
<name>A0AAD8S9M5_LOLMU</name>
<dbReference type="Gene3D" id="3.40.50.300">
    <property type="entry name" value="P-loop containing nucleotide triphosphate hydrolases"/>
    <property type="match status" value="1"/>
</dbReference>
<evidence type="ECO:0000259" key="3">
    <source>
        <dbReference type="Pfam" id="PF00931"/>
    </source>
</evidence>
<dbReference type="GO" id="GO:0006952">
    <property type="term" value="P:defense response"/>
    <property type="evidence" value="ECO:0007669"/>
    <property type="project" value="UniProtKB-KW"/>
</dbReference>
<evidence type="ECO:0000256" key="1">
    <source>
        <dbReference type="ARBA" id="ARBA00022614"/>
    </source>
</evidence>
<dbReference type="InterPro" id="IPR032675">
    <property type="entry name" value="LRR_dom_sf"/>
</dbReference>
<accession>A0AAD8S9M5</accession>
<dbReference type="GO" id="GO:0043531">
    <property type="term" value="F:ADP binding"/>
    <property type="evidence" value="ECO:0007669"/>
    <property type="project" value="InterPro"/>
</dbReference>
<dbReference type="Proteomes" id="UP001231189">
    <property type="component" value="Unassembled WGS sequence"/>
</dbReference>
<dbReference type="SUPFAM" id="SSF52540">
    <property type="entry name" value="P-loop containing nucleoside triphosphate hydrolases"/>
    <property type="match status" value="1"/>
</dbReference>
<keyword evidence="2" id="KW-0611">Plant defense</keyword>